<name>A0A5J4SH77_9ZZZZ</name>
<proteinExistence type="predicted"/>
<reference evidence="3" key="1">
    <citation type="submission" date="2019-03" db="EMBL/GenBank/DDBJ databases">
        <title>Single cell metagenomics reveals metabolic interactions within the superorganism composed of flagellate Streblomastix strix and complex community of Bacteroidetes bacteria on its surface.</title>
        <authorList>
            <person name="Treitli S.C."/>
            <person name="Kolisko M."/>
            <person name="Husnik F."/>
            <person name="Keeling P."/>
            <person name="Hampl V."/>
        </authorList>
    </citation>
    <scope>NUCLEOTIDE SEQUENCE</scope>
    <source>
        <strain evidence="3">STM</strain>
    </source>
</reference>
<protein>
    <submittedName>
        <fullName evidence="3">Uncharacterized protein</fullName>
    </submittedName>
</protein>
<organism evidence="3">
    <name type="scientific">termite gut metagenome</name>
    <dbReference type="NCBI Taxonomy" id="433724"/>
    <lineage>
        <taxon>unclassified sequences</taxon>
        <taxon>metagenomes</taxon>
        <taxon>organismal metagenomes</taxon>
    </lineage>
</organism>
<comment type="caution">
    <text evidence="3">The sequence shown here is derived from an EMBL/GenBank/DDBJ whole genome shotgun (WGS) entry which is preliminary data.</text>
</comment>
<keyword evidence="1" id="KW-0175">Coiled coil</keyword>
<evidence type="ECO:0000313" key="3">
    <source>
        <dbReference type="EMBL" id="KAA6344641.1"/>
    </source>
</evidence>
<gene>
    <name evidence="3" type="ORF">EZS27_007731</name>
</gene>
<evidence type="ECO:0000256" key="1">
    <source>
        <dbReference type="SAM" id="Coils"/>
    </source>
</evidence>
<evidence type="ECO:0000256" key="2">
    <source>
        <dbReference type="SAM" id="MobiDB-lite"/>
    </source>
</evidence>
<dbReference type="EMBL" id="SNRY01000207">
    <property type="protein sequence ID" value="KAA6344641.1"/>
    <property type="molecule type" value="Genomic_DNA"/>
</dbReference>
<dbReference type="AlphaFoldDB" id="A0A5J4SH77"/>
<sequence length="986" mass="108947">MAYDKNYYDLLTDIEKKIERLNKMGDNFNFSNVPTERVHELSKEASKAAKNIQKIQENFSKVEFPSNKMDETLEKYKEFDSLTKKLKNSQTLLDKNIVASGSREGHVLDKKIAEYKTRMEELKLEFKSIKYADKTSTGKKTTKSMSVNKAKKIYGEYQKQQEELKRINDELARINLEQQRAANLAKEWKDTYEGLKNNLNKAVGSFKNIYKVVKDGTEFYRKQEEAVTKIISSIGFTHDELKDYRETLFKTQRETAKLYGVTAEGLIKIQKAYMDATNKSIILNDEQYKSQIELQRIMGDENALSLTGELEKFGIGIEDANDRIFKLSKLTKTNGISMSKATADVLKNVKVAQNYNFKQGLSNMIQMTVYTNKMRMNMQSIAQIADKISTPESSIETAANLQVLGGNFANYSNPLEMLYESLEDLGGLTERVQKMFSGLGHFDKEIGEVRIGGMDRMRIQGAAKAMGLNYDEAIEMVQNDAKRKAINQDVKFNPKLSGEEKELIETLSQFNKRTKQFEVNVLNKETHKYESKSIAEISTDDIEKIKGNTEESMAALVENTYGINDSLNRLSATFDANKAKAWEEYNDGALKALRSGTDFIDKNGDTLATMAKYMMAGQVILSTISGAVFMILAAQKLGKLGGIGGKIAGSTVKGIFKGGLKGVVKKLGLPIASAIAGYEGYQGFKSAEEKRENSVKQREADINKGTLVADSDDDRKKLSDINRASKEEKGSSIGGAGGAIGGMLLGAKAGGALGALAGPLGAGIGALAGGIIGGIVGQLAGSDIGKSIGSSIADGDDERNRHNSNKSIKMDDGIVDNKKNVVVNNRDTGIYAKTGGPFDKLFGNIIPKIDDIYKETKGRQQINPLREIIKTNNSELISNFKTVYPTVIPKPLGDNRTVFNNPTEINRYSRNNENVSGNNDLTVKPINININGTLKLDLGNNMGNTDILNDLKKNPMFIRGLTELISQQISSNKNGGKPVLDKKYHL</sequence>
<feature type="coiled-coil region" evidence="1">
    <location>
        <begin position="150"/>
        <end position="187"/>
    </location>
</feature>
<accession>A0A5J4SH77</accession>
<feature type="region of interest" description="Disordered" evidence="2">
    <location>
        <begin position="790"/>
        <end position="811"/>
    </location>
</feature>